<evidence type="ECO:0000313" key="1">
    <source>
        <dbReference type="EMBL" id="JAD38367.1"/>
    </source>
</evidence>
<reference evidence="1" key="1">
    <citation type="submission" date="2014-09" db="EMBL/GenBank/DDBJ databases">
        <authorList>
            <person name="Magalhaes I.L.F."/>
            <person name="Oliveira U."/>
            <person name="Santos F.R."/>
            <person name="Vidigal T.H.D.A."/>
            <person name="Brescovit A.D."/>
            <person name="Santos A.J."/>
        </authorList>
    </citation>
    <scope>NUCLEOTIDE SEQUENCE</scope>
    <source>
        <tissue evidence="1">Shoot tissue taken approximately 20 cm above the soil surface</tissue>
    </source>
</reference>
<protein>
    <submittedName>
        <fullName evidence="1">Uncharacterized protein</fullName>
    </submittedName>
</protein>
<dbReference type="AlphaFoldDB" id="A0A0A8ZU57"/>
<organism evidence="1">
    <name type="scientific">Arundo donax</name>
    <name type="common">Giant reed</name>
    <name type="synonym">Donax arundinaceus</name>
    <dbReference type="NCBI Taxonomy" id="35708"/>
    <lineage>
        <taxon>Eukaryota</taxon>
        <taxon>Viridiplantae</taxon>
        <taxon>Streptophyta</taxon>
        <taxon>Embryophyta</taxon>
        <taxon>Tracheophyta</taxon>
        <taxon>Spermatophyta</taxon>
        <taxon>Magnoliopsida</taxon>
        <taxon>Liliopsida</taxon>
        <taxon>Poales</taxon>
        <taxon>Poaceae</taxon>
        <taxon>PACMAD clade</taxon>
        <taxon>Arundinoideae</taxon>
        <taxon>Arundineae</taxon>
        <taxon>Arundo</taxon>
    </lineage>
</organism>
<reference evidence="1" key="2">
    <citation type="journal article" date="2015" name="Data Brief">
        <title>Shoot transcriptome of the giant reed, Arundo donax.</title>
        <authorList>
            <person name="Barrero R.A."/>
            <person name="Guerrero F.D."/>
            <person name="Moolhuijzen P."/>
            <person name="Goolsby J.A."/>
            <person name="Tidwell J."/>
            <person name="Bellgard S.E."/>
            <person name="Bellgard M.I."/>
        </authorList>
    </citation>
    <scope>NUCLEOTIDE SEQUENCE</scope>
    <source>
        <tissue evidence="1">Shoot tissue taken approximately 20 cm above the soil surface</tissue>
    </source>
</reference>
<accession>A0A0A8ZU57</accession>
<proteinExistence type="predicted"/>
<dbReference type="EMBL" id="GBRH01259528">
    <property type="protein sequence ID" value="JAD38367.1"/>
    <property type="molecule type" value="Transcribed_RNA"/>
</dbReference>
<name>A0A0A8ZU57_ARUDO</name>
<sequence>MACAQRRWRGGRGSRW</sequence>